<evidence type="ECO:0000256" key="3">
    <source>
        <dbReference type="ARBA" id="ARBA00023204"/>
    </source>
</evidence>
<dbReference type="EMBL" id="BMGT01000004">
    <property type="protein sequence ID" value="GGG87075.1"/>
    <property type="molecule type" value="Genomic_DNA"/>
</dbReference>
<evidence type="ECO:0000313" key="5">
    <source>
        <dbReference type="Proteomes" id="UP000647241"/>
    </source>
</evidence>
<dbReference type="RefSeq" id="WP_188555424.1">
    <property type="nucleotide sequence ID" value="NZ_BMGT01000004.1"/>
</dbReference>
<keyword evidence="5" id="KW-1185">Reference proteome</keyword>
<evidence type="ECO:0000313" key="4">
    <source>
        <dbReference type="EMBL" id="GGG87075.1"/>
    </source>
</evidence>
<comment type="caution">
    <text evidence="4">The sequence shown here is derived from an EMBL/GenBank/DDBJ whole genome shotgun (WGS) entry which is preliminary data.</text>
</comment>
<reference evidence="4" key="2">
    <citation type="submission" date="2020-09" db="EMBL/GenBank/DDBJ databases">
        <authorList>
            <person name="Sun Q."/>
            <person name="Zhou Y."/>
        </authorList>
    </citation>
    <scope>NUCLEOTIDE SEQUENCE</scope>
    <source>
        <strain evidence="4">CGMCC 1.12997</strain>
    </source>
</reference>
<proteinExistence type="inferred from homology"/>
<organism evidence="4 5">
    <name type="scientific">Edaphobacter dinghuensis</name>
    <dbReference type="NCBI Taxonomy" id="1560005"/>
    <lineage>
        <taxon>Bacteria</taxon>
        <taxon>Pseudomonadati</taxon>
        <taxon>Acidobacteriota</taxon>
        <taxon>Terriglobia</taxon>
        <taxon>Terriglobales</taxon>
        <taxon>Acidobacteriaceae</taxon>
        <taxon>Edaphobacter</taxon>
    </lineage>
</organism>
<dbReference type="InterPro" id="IPR041247">
    <property type="entry name" value="Rad52_fam"/>
</dbReference>
<dbReference type="AlphaFoldDB" id="A0A917HQ79"/>
<keyword evidence="3" id="KW-0234">DNA repair</keyword>
<evidence type="ECO:0000256" key="1">
    <source>
        <dbReference type="ARBA" id="ARBA00006638"/>
    </source>
</evidence>
<dbReference type="Proteomes" id="UP000647241">
    <property type="component" value="Unassembled WGS sequence"/>
</dbReference>
<protein>
    <recommendedName>
        <fullName evidence="6">Rad52/22 family double-strand break repair protein</fullName>
    </recommendedName>
</protein>
<keyword evidence="2" id="KW-0227">DNA damage</keyword>
<dbReference type="GO" id="GO:0006281">
    <property type="term" value="P:DNA repair"/>
    <property type="evidence" value="ECO:0007669"/>
    <property type="project" value="UniProtKB-KW"/>
</dbReference>
<name>A0A917HQ79_9BACT</name>
<reference evidence="4" key="1">
    <citation type="journal article" date="2014" name="Int. J. Syst. Evol. Microbiol.">
        <title>Complete genome sequence of Corynebacterium casei LMG S-19264T (=DSM 44701T), isolated from a smear-ripened cheese.</title>
        <authorList>
            <consortium name="US DOE Joint Genome Institute (JGI-PGF)"/>
            <person name="Walter F."/>
            <person name="Albersmeier A."/>
            <person name="Kalinowski J."/>
            <person name="Ruckert C."/>
        </authorList>
    </citation>
    <scope>NUCLEOTIDE SEQUENCE</scope>
    <source>
        <strain evidence="4">CGMCC 1.12997</strain>
    </source>
</reference>
<evidence type="ECO:0008006" key="6">
    <source>
        <dbReference type="Google" id="ProtNLM"/>
    </source>
</evidence>
<dbReference type="Pfam" id="PF04098">
    <property type="entry name" value="Rad52_Rad22"/>
    <property type="match status" value="1"/>
</dbReference>
<gene>
    <name evidence="4" type="ORF">GCM10011585_33860</name>
</gene>
<evidence type="ECO:0000256" key="2">
    <source>
        <dbReference type="ARBA" id="ARBA00022763"/>
    </source>
</evidence>
<sequence length="300" mass="33354">METRGGRLTAEERRSLEEKLSQPFPPEIIRWLVEERTPDRSKGKLLAYVDPRAYTDRLNEVVGPSGWHDRYSVNAISGVPRPERGGTVQSGKIFVLCHLTIHGFGTKPGTGERWADEKNALARAESQALRRACSRFGLGRYLYSLGEAWVRLDGAGSPVSVPELPQWALPGTSRIVVPSASVSTQSTPRNFLDTRITSRIESFKSCLGEPIYLEILHRVGQCQSARAILTRDCQTEVLRWMEAAARRANRIKTLTRVLGTAQLMEEMGDLQITSGMSIPSLQALTELLENMESIAQQHAA</sequence>
<comment type="similarity">
    <text evidence="1">Belongs to the RAD52 family.</text>
</comment>
<accession>A0A917HQ79</accession>